<protein>
    <submittedName>
        <fullName evidence="1">Uncharacterized protein</fullName>
    </submittedName>
</protein>
<reference evidence="1 2" key="1">
    <citation type="submission" date="2020-09" db="EMBL/GenBank/DDBJ databases">
        <title>De no assembly of potato wild relative species, Solanum commersonii.</title>
        <authorList>
            <person name="Cho K."/>
        </authorList>
    </citation>
    <scope>NUCLEOTIDE SEQUENCE [LARGE SCALE GENOMIC DNA]</scope>
    <source>
        <strain evidence="1">LZ3.2</strain>
        <tissue evidence="1">Leaf</tissue>
    </source>
</reference>
<evidence type="ECO:0000313" key="1">
    <source>
        <dbReference type="EMBL" id="KAG5613681.1"/>
    </source>
</evidence>
<organism evidence="1 2">
    <name type="scientific">Solanum commersonii</name>
    <name type="common">Commerson's wild potato</name>
    <name type="synonym">Commerson's nightshade</name>
    <dbReference type="NCBI Taxonomy" id="4109"/>
    <lineage>
        <taxon>Eukaryota</taxon>
        <taxon>Viridiplantae</taxon>
        <taxon>Streptophyta</taxon>
        <taxon>Embryophyta</taxon>
        <taxon>Tracheophyta</taxon>
        <taxon>Spermatophyta</taxon>
        <taxon>Magnoliopsida</taxon>
        <taxon>eudicotyledons</taxon>
        <taxon>Gunneridae</taxon>
        <taxon>Pentapetalae</taxon>
        <taxon>asterids</taxon>
        <taxon>lamiids</taxon>
        <taxon>Solanales</taxon>
        <taxon>Solanaceae</taxon>
        <taxon>Solanoideae</taxon>
        <taxon>Solaneae</taxon>
        <taxon>Solanum</taxon>
    </lineage>
</organism>
<evidence type="ECO:0000313" key="2">
    <source>
        <dbReference type="Proteomes" id="UP000824120"/>
    </source>
</evidence>
<keyword evidence="2" id="KW-1185">Reference proteome</keyword>
<proteinExistence type="predicted"/>
<sequence>MEERIIKTIKVRPLLNMNRLRHLRIARKGSTCITNKTFLGFLTITQDMILISRKIRMLQVRITILIIKDNTPEPTPFTIIQSFAVKLRYNQSKAETPIELNNPIHTNRQGLPAVLLEEDDYNIKLVGNANTL</sequence>
<gene>
    <name evidence="1" type="ORF">H5410_013505</name>
</gene>
<dbReference type="Proteomes" id="UP000824120">
    <property type="component" value="Chromosome 3"/>
</dbReference>
<dbReference type="EMBL" id="JACXVP010000003">
    <property type="protein sequence ID" value="KAG5613681.1"/>
    <property type="molecule type" value="Genomic_DNA"/>
</dbReference>
<dbReference type="AlphaFoldDB" id="A0A9J5ZNE6"/>
<comment type="caution">
    <text evidence="1">The sequence shown here is derived from an EMBL/GenBank/DDBJ whole genome shotgun (WGS) entry which is preliminary data.</text>
</comment>
<accession>A0A9J5ZNE6</accession>
<name>A0A9J5ZNE6_SOLCO</name>